<sequence length="232" mass="26771">MSNTFSDSNQIGMVSTFSELVNTDFKGEMNALCWYRNLEGDFKEIVGKLQIKENMTEVYPKDLLALQLSEKGNRAREIILNDLLLLTDFGASPSLNLLKCYERDDEFDFISTDVYSYHVDRSPIATDTFLCTYHGVASDIISNEQAEQKILIPEIRKKLEELHNGPSEEFENFLKENYFDLHYQAQPHIVPINLGLGHLWRLAVDHPKQQVLPCIHRAPMEKEGEYRLLLIC</sequence>
<evidence type="ECO:0000313" key="1">
    <source>
        <dbReference type="EMBL" id="SHG81377.1"/>
    </source>
</evidence>
<dbReference type="OrthoDB" id="6710124at2"/>
<reference evidence="2" key="1">
    <citation type="submission" date="2016-11" db="EMBL/GenBank/DDBJ databases">
        <authorList>
            <person name="Varghese N."/>
            <person name="Submissions S."/>
        </authorList>
    </citation>
    <scope>NUCLEOTIDE SEQUENCE [LARGE SCALE GENOMIC DNA]</scope>
    <source>
        <strain evidence="2">DSM 19978</strain>
    </source>
</reference>
<proteinExistence type="predicted"/>
<accession>A0A1M5MVY9</accession>
<protein>
    <recommendedName>
        <fullName evidence="3">DUF1826 domain-containing protein</fullName>
    </recommendedName>
</protein>
<dbReference type="EMBL" id="FQWB01000007">
    <property type="protein sequence ID" value="SHG81377.1"/>
    <property type="molecule type" value="Genomic_DNA"/>
</dbReference>
<dbReference type="AlphaFoldDB" id="A0A1M5MVY9"/>
<organism evidence="1 2">
    <name type="scientific">Flavobacterium fluvii</name>
    <dbReference type="NCBI Taxonomy" id="468056"/>
    <lineage>
        <taxon>Bacteria</taxon>
        <taxon>Pseudomonadati</taxon>
        <taxon>Bacteroidota</taxon>
        <taxon>Flavobacteriia</taxon>
        <taxon>Flavobacteriales</taxon>
        <taxon>Flavobacteriaceae</taxon>
        <taxon>Flavobacterium</taxon>
    </lineage>
</organism>
<evidence type="ECO:0000313" key="2">
    <source>
        <dbReference type="Proteomes" id="UP000184516"/>
    </source>
</evidence>
<dbReference type="RefSeq" id="WP_073371489.1">
    <property type="nucleotide sequence ID" value="NZ_FQWB01000007.1"/>
</dbReference>
<dbReference type="STRING" id="468056.SAMN05443549_10717"/>
<dbReference type="Proteomes" id="UP000184516">
    <property type="component" value="Unassembled WGS sequence"/>
</dbReference>
<evidence type="ECO:0008006" key="3">
    <source>
        <dbReference type="Google" id="ProtNLM"/>
    </source>
</evidence>
<keyword evidence="2" id="KW-1185">Reference proteome</keyword>
<gene>
    <name evidence="1" type="ORF">SAMN05443549_10717</name>
</gene>
<name>A0A1M5MVY9_9FLAO</name>